<dbReference type="EMBL" id="GBXM01105772">
    <property type="protein sequence ID" value="JAH02805.1"/>
    <property type="molecule type" value="Transcribed_RNA"/>
</dbReference>
<dbReference type="AlphaFoldDB" id="A0A0E9PFG7"/>
<accession>A0A0E9PFG7</accession>
<reference evidence="1" key="1">
    <citation type="submission" date="2014-11" db="EMBL/GenBank/DDBJ databases">
        <authorList>
            <person name="Amaro Gonzalez C."/>
        </authorList>
    </citation>
    <scope>NUCLEOTIDE SEQUENCE</scope>
</reference>
<reference evidence="1" key="2">
    <citation type="journal article" date="2015" name="Fish Shellfish Immunol.">
        <title>Early steps in the European eel (Anguilla anguilla)-Vibrio vulnificus interaction in the gills: Role of the RtxA13 toxin.</title>
        <authorList>
            <person name="Callol A."/>
            <person name="Pajuelo D."/>
            <person name="Ebbesson L."/>
            <person name="Teles M."/>
            <person name="MacKenzie S."/>
            <person name="Amaro C."/>
        </authorList>
    </citation>
    <scope>NUCLEOTIDE SEQUENCE</scope>
</reference>
<protein>
    <submittedName>
        <fullName evidence="1">Uncharacterized protein</fullName>
    </submittedName>
</protein>
<name>A0A0E9PFG7_ANGAN</name>
<sequence length="35" mass="4048">MVNCIPGLSGCEDLNPKETYRKKERHEEKSIEISI</sequence>
<proteinExistence type="predicted"/>
<evidence type="ECO:0000313" key="1">
    <source>
        <dbReference type="EMBL" id="JAH02805.1"/>
    </source>
</evidence>
<organism evidence="1">
    <name type="scientific">Anguilla anguilla</name>
    <name type="common">European freshwater eel</name>
    <name type="synonym">Muraena anguilla</name>
    <dbReference type="NCBI Taxonomy" id="7936"/>
    <lineage>
        <taxon>Eukaryota</taxon>
        <taxon>Metazoa</taxon>
        <taxon>Chordata</taxon>
        <taxon>Craniata</taxon>
        <taxon>Vertebrata</taxon>
        <taxon>Euteleostomi</taxon>
        <taxon>Actinopterygii</taxon>
        <taxon>Neopterygii</taxon>
        <taxon>Teleostei</taxon>
        <taxon>Anguilliformes</taxon>
        <taxon>Anguillidae</taxon>
        <taxon>Anguilla</taxon>
    </lineage>
</organism>